<dbReference type="PANTHER" id="PTHR13847:SF287">
    <property type="entry name" value="FAD-DEPENDENT OXIDOREDUCTASE DOMAIN-CONTAINING PROTEIN 1"/>
    <property type="match status" value="1"/>
</dbReference>
<evidence type="ECO:0000313" key="3">
    <source>
        <dbReference type="EMBL" id="QIE57872.1"/>
    </source>
</evidence>
<dbReference type="AlphaFoldDB" id="A0A7M3T791"/>
<dbReference type="SUPFAM" id="SSF51905">
    <property type="entry name" value="FAD/NAD(P)-binding domain"/>
    <property type="match status" value="1"/>
</dbReference>
<dbReference type="GO" id="GO:0005737">
    <property type="term" value="C:cytoplasm"/>
    <property type="evidence" value="ECO:0007669"/>
    <property type="project" value="TreeGrafter"/>
</dbReference>
<evidence type="ECO:0000313" key="4">
    <source>
        <dbReference type="Proteomes" id="UP000503336"/>
    </source>
</evidence>
<dbReference type="PANTHER" id="PTHR13847">
    <property type="entry name" value="SARCOSINE DEHYDROGENASE-RELATED"/>
    <property type="match status" value="1"/>
</dbReference>
<accession>A0A7M3T791</accession>
<protein>
    <submittedName>
        <fullName evidence="3">FAD-binding oxidoreductase</fullName>
    </submittedName>
</protein>
<proteinExistence type="predicted"/>
<dbReference type="InterPro" id="IPR036188">
    <property type="entry name" value="FAD/NAD-bd_sf"/>
</dbReference>
<organism evidence="3 4">
    <name type="scientific">Pikeienuella piscinae</name>
    <dbReference type="NCBI Taxonomy" id="2748098"/>
    <lineage>
        <taxon>Bacteria</taxon>
        <taxon>Pseudomonadati</taxon>
        <taxon>Pseudomonadota</taxon>
        <taxon>Alphaproteobacteria</taxon>
        <taxon>Rhodobacterales</taxon>
        <taxon>Paracoccaceae</taxon>
        <taxon>Pikeienuella</taxon>
    </lineage>
</organism>
<sequence length="380" mass="40797">MIGSACAWFLASCAGFDGSVLVVERDPSLETASTTRSGSSIRQQYTTGINIRISQFAAEHIHNFRDQTGGDADAPEIAIRSFGYLFLATEAGAPTLREAAALQRSLGVPTRLLDPAALGAAFPAINTDGVALASHNARDEGYFDGDGMHPWWRKQAKKRGVEFATDEVIAIDRDGDRVVAVRLRSGDRIATGAVVNAAGPRASGVAAMAGLSIPVEPRKRFCWIFDAATPPEGPFPLLIDPSGVYVYPRGGAYHTGCAPEDDRAVAPDDLAMDPEIFMEKVWPTLAARVPAFEALKVRAEWAGHYAYNTLDQNAVIGPHPELRNFLLVNGFSGHGLQQAPAMGRGISELIAYGEYRTLDMSVLGCQRILSGQPFLEKAVI</sequence>
<dbReference type="Pfam" id="PF01266">
    <property type="entry name" value="DAO"/>
    <property type="match status" value="1"/>
</dbReference>
<gene>
    <name evidence="3" type="ORF">G5B40_12735</name>
</gene>
<dbReference type="Proteomes" id="UP000503336">
    <property type="component" value="Chromosome"/>
</dbReference>
<dbReference type="Gene3D" id="3.30.9.10">
    <property type="entry name" value="D-Amino Acid Oxidase, subunit A, domain 2"/>
    <property type="match status" value="1"/>
</dbReference>
<keyword evidence="4" id="KW-1185">Reference proteome</keyword>
<evidence type="ECO:0000256" key="1">
    <source>
        <dbReference type="ARBA" id="ARBA00023002"/>
    </source>
</evidence>
<dbReference type="EMBL" id="CP049056">
    <property type="protein sequence ID" value="QIE57872.1"/>
    <property type="molecule type" value="Genomic_DNA"/>
</dbReference>
<dbReference type="KEGG" id="hdh:G5B40_12735"/>
<evidence type="ECO:0000259" key="2">
    <source>
        <dbReference type="Pfam" id="PF01266"/>
    </source>
</evidence>
<reference evidence="3 4" key="1">
    <citation type="submission" date="2020-02" db="EMBL/GenBank/DDBJ databases">
        <title>complete genome sequence of Rhodobacteraceae bacterium.</title>
        <authorList>
            <person name="Park J."/>
            <person name="Kim Y.-S."/>
            <person name="Kim K.-H."/>
        </authorList>
    </citation>
    <scope>NUCLEOTIDE SEQUENCE [LARGE SCALE GENOMIC DNA]</scope>
    <source>
        <strain evidence="3 4">RR4-56</strain>
    </source>
</reference>
<keyword evidence="1" id="KW-0560">Oxidoreductase</keyword>
<dbReference type="InterPro" id="IPR006076">
    <property type="entry name" value="FAD-dep_OxRdtase"/>
</dbReference>
<dbReference type="GO" id="GO:0032981">
    <property type="term" value="P:mitochondrial respiratory chain complex I assembly"/>
    <property type="evidence" value="ECO:0007669"/>
    <property type="project" value="TreeGrafter"/>
</dbReference>
<dbReference type="GO" id="GO:0016491">
    <property type="term" value="F:oxidoreductase activity"/>
    <property type="evidence" value="ECO:0007669"/>
    <property type="project" value="UniProtKB-KW"/>
</dbReference>
<dbReference type="Gene3D" id="3.50.50.60">
    <property type="entry name" value="FAD/NAD(P)-binding domain"/>
    <property type="match status" value="1"/>
</dbReference>
<feature type="domain" description="FAD dependent oxidoreductase" evidence="2">
    <location>
        <begin position="1"/>
        <end position="349"/>
    </location>
</feature>
<name>A0A7M3T791_9RHOB</name>